<keyword evidence="2" id="KW-1185">Reference proteome</keyword>
<gene>
    <name evidence="1" type="ORF">E2C01_015848</name>
</gene>
<comment type="caution">
    <text evidence="1">The sequence shown here is derived from an EMBL/GenBank/DDBJ whole genome shotgun (WGS) entry which is preliminary data.</text>
</comment>
<sequence length="34" mass="3550">MYLSSLQRLLQKELDPGLDICTGGEGAIGSPISS</sequence>
<name>A0A5B7DMK5_PORTR</name>
<organism evidence="1 2">
    <name type="scientific">Portunus trituberculatus</name>
    <name type="common">Swimming crab</name>
    <name type="synonym">Neptunus trituberculatus</name>
    <dbReference type="NCBI Taxonomy" id="210409"/>
    <lineage>
        <taxon>Eukaryota</taxon>
        <taxon>Metazoa</taxon>
        <taxon>Ecdysozoa</taxon>
        <taxon>Arthropoda</taxon>
        <taxon>Crustacea</taxon>
        <taxon>Multicrustacea</taxon>
        <taxon>Malacostraca</taxon>
        <taxon>Eumalacostraca</taxon>
        <taxon>Eucarida</taxon>
        <taxon>Decapoda</taxon>
        <taxon>Pleocyemata</taxon>
        <taxon>Brachyura</taxon>
        <taxon>Eubrachyura</taxon>
        <taxon>Portunoidea</taxon>
        <taxon>Portunidae</taxon>
        <taxon>Portuninae</taxon>
        <taxon>Portunus</taxon>
    </lineage>
</organism>
<reference evidence="1 2" key="1">
    <citation type="submission" date="2019-05" db="EMBL/GenBank/DDBJ databases">
        <title>Another draft genome of Portunus trituberculatus and its Hox gene families provides insights of decapod evolution.</title>
        <authorList>
            <person name="Jeong J.-H."/>
            <person name="Song I."/>
            <person name="Kim S."/>
            <person name="Choi T."/>
            <person name="Kim D."/>
            <person name="Ryu S."/>
            <person name="Kim W."/>
        </authorList>
    </citation>
    <scope>NUCLEOTIDE SEQUENCE [LARGE SCALE GENOMIC DNA]</scope>
    <source>
        <tissue evidence="1">Muscle</tissue>
    </source>
</reference>
<evidence type="ECO:0000313" key="2">
    <source>
        <dbReference type="Proteomes" id="UP000324222"/>
    </source>
</evidence>
<accession>A0A5B7DMK5</accession>
<evidence type="ECO:0000313" key="1">
    <source>
        <dbReference type="EMBL" id="MPC22821.1"/>
    </source>
</evidence>
<protein>
    <submittedName>
        <fullName evidence="1">Uncharacterized protein</fullName>
    </submittedName>
</protein>
<dbReference type="Proteomes" id="UP000324222">
    <property type="component" value="Unassembled WGS sequence"/>
</dbReference>
<proteinExistence type="predicted"/>
<dbReference type="EMBL" id="VSRR010001130">
    <property type="protein sequence ID" value="MPC22821.1"/>
    <property type="molecule type" value="Genomic_DNA"/>
</dbReference>
<dbReference type="AlphaFoldDB" id="A0A5B7DMK5"/>